<sequence length="158" mass="17593">MEEGSEARGWGDEGEEPRRGAVERQPRFNGACSRMPVAVAEDAVLMDAVSEDLVQAEQDRLGDYMPLMTAQSTLRHYRTYMKSVHGNYSSIFAKTTCMLLGRSCVRQTAEILKILLPSLEPPPAAACISYHAPRRVVERNDLWDNCELSNVFSDVAAI</sequence>
<evidence type="ECO:0000313" key="2">
    <source>
        <dbReference type="EMBL" id="EFN86136.1"/>
    </source>
</evidence>
<feature type="region of interest" description="Disordered" evidence="1">
    <location>
        <begin position="1"/>
        <end position="25"/>
    </location>
</feature>
<evidence type="ECO:0000313" key="3">
    <source>
        <dbReference type="Proteomes" id="UP000008237"/>
    </source>
</evidence>
<protein>
    <submittedName>
        <fullName evidence="2">Uncharacterized protein</fullName>
    </submittedName>
</protein>
<dbReference type="AlphaFoldDB" id="E2BDT0"/>
<organism evidence="3">
    <name type="scientific">Harpegnathos saltator</name>
    <name type="common">Jerdon's jumping ant</name>
    <dbReference type="NCBI Taxonomy" id="610380"/>
    <lineage>
        <taxon>Eukaryota</taxon>
        <taxon>Metazoa</taxon>
        <taxon>Ecdysozoa</taxon>
        <taxon>Arthropoda</taxon>
        <taxon>Hexapoda</taxon>
        <taxon>Insecta</taxon>
        <taxon>Pterygota</taxon>
        <taxon>Neoptera</taxon>
        <taxon>Endopterygota</taxon>
        <taxon>Hymenoptera</taxon>
        <taxon>Apocrita</taxon>
        <taxon>Aculeata</taxon>
        <taxon>Formicoidea</taxon>
        <taxon>Formicidae</taxon>
        <taxon>Ponerinae</taxon>
        <taxon>Ponerini</taxon>
        <taxon>Harpegnathos</taxon>
    </lineage>
</organism>
<gene>
    <name evidence="2" type="ORF">EAI_13608</name>
</gene>
<dbReference type="InParanoid" id="E2BDT0"/>
<dbReference type="EMBL" id="GL447689">
    <property type="protein sequence ID" value="EFN86136.1"/>
    <property type="molecule type" value="Genomic_DNA"/>
</dbReference>
<proteinExistence type="predicted"/>
<accession>E2BDT0</accession>
<name>E2BDT0_HARSA</name>
<evidence type="ECO:0000256" key="1">
    <source>
        <dbReference type="SAM" id="MobiDB-lite"/>
    </source>
</evidence>
<dbReference type="Proteomes" id="UP000008237">
    <property type="component" value="Unassembled WGS sequence"/>
</dbReference>
<reference evidence="2 3" key="1">
    <citation type="journal article" date="2010" name="Science">
        <title>Genomic comparison of the ants Camponotus floridanus and Harpegnathos saltator.</title>
        <authorList>
            <person name="Bonasio R."/>
            <person name="Zhang G."/>
            <person name="Ye C."/>
            <person name="Mutti N.S."/>
            <person name="Fang X."/>
            <person name="Qin N."/>
            <person name="Donahue G."/>
            <person name="Yang P."/>
            <person name="Li Q."/>
            <person name="Li C."/>
            <person name="Zhang P."/>
            <person name="Huang Z."/>
            <person name="Berger S.L."/>
            <person name="Reinberg D."/>
            <person name="Wang J."/>
            <person name="Liebig J."/>
        </authorList>
    </citation>
    <scope>NUCLEOTIDE SEQUENCE [LARGE SCALE GENOMIC DNA]</scope>
    <source>
        <strain evidence="2 3">R22 G/1</strain>
    </source>
</reference>
<keyword evidence="3" id="KW-1185">Reference proteome</keyword>